<keyword evidence="10" id="KW-1185">Reference proteome</keyword>
<feature type="compositionally biased region" description="Acidic residues" evidence="7">
    <location>
        <begin position="180"/>
        <end position="192"/>
    </location>
</feature>
<comment type="caution">
    <text evidence="9">The sequence shown here is derived from an EMBL/GenBank/DDBJ whole genome shotgun (WGS) entry which is preliminary data.</text>
</comment>
<keyword evidence="4" id="KW-0808">Transferase</keyword>
<feature type="domain" description="RNA polymerase Rpb1" evidence="8">
    <location>
        <begin position="2"/>
        <end position="154"/>
    </location>
</feature>
<name>A0AAQ4E8X2_AMBAM</name>
<dbReference type="Proteomes" id="UP001321473">
    <property type="component" value="Unassembled WGS sequence"/>
</dbReference>
<evidence type="ECO:0000256" key="3">
    <source>
        <dbReference type="ARBA" id="ARBA00022478"/>
    </source>
</evidence>
<dbReference type="InterPro" id="IPR007081">
    <property type="entry name" value="RNA_pol_Rpb1_5"/>
</dbReference>
<dbReference type="EMBL" id="JARKHS020020176">
    <property type="protein sequence ID" value="KAK8771072.1"/>
    <property type="molecule type" value="Genomic_DNA"/>
</dbReference>
<dbReference type="InterPro" id="IPR045867">
    <property type="entry name" value="DNA-dir_RpoC_beta_prime"/>
</dbReference>
<dbReference type="SUPFAM" id="SSF64484">
    <property type="entry name" value="beta and beta-prime subunits of DNA dependent RNA-polymerase"/>
    <property type="match status" value="1"/>
</dbReference>
<dbReference type="AlphaFoldDB" id="A0AAQ4E8X2"/>
<evidence type="ECO:0000313" key="9">
    <source>
        <dbReference type="EMBL" id="KAK8771072.1"/>
    </source>
</evidence>
<evidence type="ECO:0000256" key="2">
    <source>
        <dbReference type="ARBA" id="ARBA00012418"/>
    </source>
</evidence>
<evidence type="ECO:0000256" key="1">
    <source>
        <dbReference type="ARBA" id="ARBA00006460"/>
    </source>
</evidence>
<reference evidence="9 10" key="1">
    <citation type="journal article" date="2023" name="Arcadia Sci">
        <title>De novo assembly of a long-read Amblyomma americanum tick genome.</title>
        <authorList>
            <person name="Chou S."/>
            <person name="Poskanzer K.E."/>
            <person name="Rollins M."/>
            <person name="Thuy-Boun P.S."/>
        </authorList>
    </citation>
    <scope>NUCLEOTIDE SEQUENCE [LARGE SCALE GENOMIC DNA]</scope>
    <source>
        <strain evidence="9">F_SG_1</strain>
        <tissue evidence="9">Salivary glands</tissue>
    </source>
</reference>
<dbReference type="EC" id="2.7.7.6" evidence="2"/>
<evidence type="ECO:0000256" key="7">
    <source>
        <dbReference type="SAM" id="MobiDB-lite"/>
    </source>
</evidence>
<sequence>MSIGEPSTQMTLNTFHFAGRGEMNVTLGIPRMREILMVASANIATPTMDLHLLPRPDAEQCAEELRVRISSVSLSQVLERVTVKEMLHVRGKLERFRRYRVHFQFLPRRAYRKALHATPAHILHYMETKFLRRLIEAIKRRMEEISSERMTHVAKARERRGGGAPAVESGGGEPSPLPDDVGESSDEGEGDGDTVTRQAAVRHTQEREYEEAEEEERLAVAAQSDEELLYGDENPAGGEATQVGTADMTAEEILASVQEVVRSEEAEKRRQTRIF</sequence>
<dbReference type="Gene3D" id="3.30.70.2850">
    <property type="match status" value="1"/>
</dbReference>
<accession>A0AAQ4E8X2</accession>
<dbReference type="GO" id="GO:0005736">
    <property type="term" value="C:RNA polymerase I complex"/>
    <property type="evidence" value="ECO:0007669"/>
    <property type="project" value="TreeGrafter"/>
</dbReference>
<evidence type="ECO:0000259" key="8">
    <source>
        <dbReference type="Pfam" id="PF04998"/>
    </source>
</evidence>
<proteinExistence type="inferred from homology"/>
<comment type="similarity">
    <text evidence="1">Belongs to the RNA polymerase beta' chain family.</text>
</comment>
<dbReference type="PANTHER" id="PTHR19376">
    <property type="entry name" value="DNA-DIRECTED RNA POLYMERASE"/>
    <property type="match status" value="1"/>
</dbReference>
<feature type="non-terminal residue" evidence="9">
    <location>
        <position position="275"/>
    </location>
</feature>
<dbReference type="GO" id="GO:0006351">
    <property type="term" value="P:DNA-templated transcription"/>
    <property type="evidence" value="ECO:0007669"/>
    <property type="project" value="InterPro"/>
</dbReference>
<evidence type="ECO:0000256" key="4">
    <source>
        <dbReference type="ARBA" id="ARBA00022679"/>
    </source>
</evidence>
<evidence type="ECO:0000313" key="10">
    <source>
        <dbReference type="Proteomes" id="UP001321473"/>
    </source>
</evidence>
<dbReference type="Pfam" id="PF04998">
    <property type="entry name" value="RNA_pol_Rpb1_5"/>
    <property type="match status" value="1"/>
</dbReference>
<dbReference type="GO" id="GO:0003899">
    <property type="term" value="F:DNA-directed RNA polymerase activity"/>
    <property type="evidence" value="ECO:0007669"/>
    <property type="project" value="UniProtKB-EC"/>
</dbReference>
<feature type="region of interest" description="Disordered" evidence="7">
    <location>
        <begin position="146"/>
        <end position="248"/>
    </location>
</feature>
<evidence type="ECO:0000256" key="6">
    <source>
        <dbReference type="ARBA" id="ARBA00023163"/>
    </source>
</evidence>
<evidence type="ECO:0000256" key="5">
    <source>
        <dbReference type="ARBA" id="ARBA00022695"/>
    </source>
</evidence>
<dbReference type="GO" id="GO:0003677">
    <property type="term" value="F:DNA binding"/>
    <property type="evidence" value="ECO:0007669"/>
    <property type="project" value="InterPro"/>
</dbReference>
<keyword evidence="6" id="KW-0804">Transcription</keyword>
<keyword evidence="5" id="KW-0548">Nucleotidyltransferase</keyword>
<keyword evidence="3" id="KW-0240">DNA-directed RNA polymerase</keyword>
<organism evidence="9 10">
    <name type="scientific">Amblyomma americanum</name>
    <name type="common">Lone star tick</name>
    <dbReference type="NCBI Taxonomy" id="6943"/>
    <lineage>
        <taxon>Eukaryota</taxon>
        <taxon>Metazoa</taxon>
        <taxon>Ecdysozoa</taxon>
        <taxon>Arthropoda</taxon>
        <taxon>Chelicerata</taxon>
        <taxon>Arachnida</taxon>
        <taxon>Acari</taxon>
        <taxon>Parasitiformes</taxon>
        <taxon>Ixodida</taxon>
        <taxon>Ixodoidea</taxon>
        <taxon>Ixodidae</taxon>
        <taxon>Amblyomminae</taxon>
        <taxon>Amblyomma</taxon>
    </lineage>
</organism>
<protein>
    <recommendedName>
        <fullName evidence="2">DNA-directed RNA polymerase</fullName>
        <ecNumber evidence="2">2.7.7.6</ecNumber>
    </recommendedName>
</protein>
<dbReference type="PANTHER" id="PTHR19376:SF11">
    <property type="entry name" value="DNA-DIRECTED RNA POLYMERASE I SUBUNIT RPA1"/>
    <property type="match status" value="1"/>
</dbReference>
<gene>
    <name evidence="9" type="ORF">V5799_025690</name>
</gene>
<feature type="compositionally biased region" description="Basic and acidic residues" evidence="7">
    <location>
        <begin position="146"/>
        <end position="161"/>
    </location>
</feature>